<feature type="compositionally biased region" description="Basic and acidic residues" evidence="2">
    <location>
        <begin position="202"/>
        <end position="215"/>
    </location>
</feature>
<dbReference type="CDD" id="cd00154">
    <property type="entry name" value="Rab"/>
    <property type="match status" value="1"/>
</dbReference>
<dbReference type="PRINTS" id="PR00449">
    <property type="entry name" value="RASTRNSFRMNG"/>
</dbReference>
<dbReference type="PANTHER" id="PTHR47979">
    <property type="entry name" value="DRAB11-RELATED"/>
    <property type="match status" value="1"/>
</dbReference>
<dbReference type="SMART" id="SM00173">
    <property type="entry name" value="RAS"/>
    <property type="match status" value="1"/>
</dbReference>
<dbReference type="VEuPathDB" id="TriTrypDB:TRSC58_00355"/>
<dbReference type="Proteomes" id="UP000031737">
    <property type="component" value="Unassembled WGS sequence"/>
</dbReference>
<dbReference type="SMART" id="SM00176">
    <property type="entry name" value="RAN"/>
    <property type="match status" value="1"/>
</dbReference>
<dbReference type="PROSITE" id="PS51420">
    <property type="entry name" value="RHO"/>
    <property type="match status" value="1"/>
</dbReference>
<dbReference type="SMART" id="SM00175">
    <property type="entry name" value="RAB"/>
    <property type="match status" value="1"/>
</dbReference>
<evidence type="ECO:0000313" key="4">
    <source>
        <dbReference type="Proteomes" id="UP000031737"/>
    </source>
</evidence>
<comment type="caution">
    <text evidence="3">The sequence shown here is derived from an EMBL/GenBank/DDBJ whole genome shotgun (WGS) entry which is preliminary data.</text>
</comment>
<dbReference type="FunFam" id="3.40.50.300:FF:001483">
    <property type="entry name" value="Small GTP-binding protein Rab1"/>
    <property type="match status" value="1"/>
</dbReference>
<gene>
    <name evidence="3" type="ORF">TRSC58_00355</name>
</gene>
<dbReference type="Pfam" id="PF00071">
    <property type="entry name" value="Ras"/>
    <property type="match status" value="1"/>
</dbReference>
<keyword evidence="4" id="KW-1185">Reference proteome</keyword>
<feature type="region of interest" description="Disordered" evidence="2">
    <location>
        <begin position="191"/>
        <end position="221"/>
    </location>
</feature>
<dbReference type="NCBIfam" id="TIGR00231">
    <property type="entry name" value="small_GTP"/>
    <property type="match status" value="1"/>
</dbReference>
<dbReference type="PROSITE" id="PS51419">
    <property type="entry name" value="RAB"/>
    <property type="match status" value="1"/>
</dbReference>
<protein>
    <submittedName>
        <fullName evidence="3">Small GTP-binding protein Rab7</fullName>
    </submittedName>
</protein>
<dbReference type="Gene3D" id="3.40.50.300">
    <property type="entry name" value="P-loop containing nucleotide triphosphate hydrolases"/>
    <property type="match status" value="1"/>
</dbReference>
<dbReference type="GO" id="GO:0003924">
    <property type="term" value="F:GTPase activity"/>
    <property type="evidence" value="ECO:0007669"/>
    <property type="project" value="InterPro"/>
</dbReference>
<accession>A0A061JCN8</accession>
<comment type="similarity">
    <text evidence="1">Belongs to the small GTPase superfamily. Rab family.</text>
</comment>
<proteinExistence type="inferred from homology"/>
<dbReference type="GO" id="GO:0005525">
    <property type="term" value="F:GTP binding"/>
    <property type="evidence" value="ECO:0007669"/>
    <property type="project" value="InterPro"/>
</dbReference>
<reference evidence="3 4" key="1">
    <citation type="submission" date="2013-07" db="EMBL/GenBank/DDBJ databases">
        <authorList>
            <person name="Stoco P.H."/>
            <person name="Wagner G."/>
            <person name="Gerber A."/>
            <person name="Zaha A."/>
            <person name="Thompson C."/>
            <person name="Bartholomeu D.C."/>
            <person name="Luckemeyer D.D."/>
            <person name="Bahia D."/>
            <person name="Loreto E."/>
            <person name="Prestes E.B."/>
            <person name="Lima F.M."/>
            <person name="Rodrigues-Luiz G."/>
            <person name="Vallejo G.A."/>
            <person name="Filho J.F."/>
            <person name="Monteiro K.M."/>
            <person name="Tyler K.M."/>
            <person name="de Almeida L.G."/>
            <person name="Ortiz M.F."/>
            <person name="Siervo M.A."/>
            <person name="de Moraes M.H."/>
            <person name="Cunha O.L."/>
            <person name="Mendonca-Neto R."/>
            <person name="Silva R."/>
            <person name="Teixeira S.M."/>
            <person name="Murta S.M."/>
            <person name="Sincero T.C."/>
            <person name="Mendes T.A."/>
            <person name="Urmenyi T.P."/>
            <person name="Silva V.G."/>
            <person name="da Rocha W.D."/>
            <person name="Andersson B."/>
            <person name="Romanha A.J."/>
            <person name="Steindel M."/>
            <person name="de Vasconcelos A.T."/>
            <person name="Grisard E.C."/>
        </authorList>
    </citation>
    <scope>NUCLEOTIDE SEQUENCE [LARGE SCALE GENOMIC DNA]</scope>
    <source>
        <strain evidence="3 4">SC58</strain>
    </source>
</reference>
<sequence length="221" mass="24418">MSEDLAYKIIVIGNVGVGKSNISSRYCDGTFYEDIVPTIGMDFKYCHSTTLEKKTRTVRLQIWDTSGQDRFVALTTAFYRNCNGVMLCFDITNRLSFEGLNGWYERLEANCPEMPPVILVGCKLDLVHSIDANDGGISLGSQRQVEKSEADAWARGHSCLCYLETSAKENTNVSEAFQQLATYVAQNTTPTVEGSRSGINGRDGRPIHRGAEPKKGCCSSF</sequence>
<dbReference type="OrthoDB" id="9989112at2759"/>
<dbReference type="EMBL" id="AUPL01000355">
    <property type="protein sequence ID" value="ESL11886.1"/>
    <property type="molecule type" value="Genomic_DNA"/>
</dbReference>
<dbReference type="InterPro" id="IPR001806">
    <property type="entry name" value="Small_GTPase"/>
</dbReference>
<evidence type="ECO:0000256" key="2">
    <source>
        <dbReference type="SAM" id="MobiDB-lite"/>
    </source>
</evidence>
<dbReference type="SMART" id="SM00174">
    <property type="entry name" value="RHO"/>
    <property type="match status" value="1"/>
</dbReference>
<dbReference type="InterPro" id="IPR050209">
    <property type="entry name" value="Rab_GTPases_membrane_traffic"/>
</dbReference>
<dbReference type="AlphaFoldDB" id="A0A061JCN8"/>
<name>A0A061JCN8_TRYRA</name>
<evidence type="ECO:0000256" key="1">
    <source>
        <dbReference type="ARBA" id="ARBA00006270"/>
    </source>
</evidence>
<evidence type="ECO:0000313" key="3">
    <source>
        <dbReference type="EMBL" id="ESL11886.1"/>
    </source>
</evidence>
<organism evidence="3 4">
    <name type="scientific">Trypanosoma rangeli SC58</name>
    <dbReference type="NCBI Taxonomy" id="429131"/>
    <lineage>
        <taxon>Eukaryota</taxon>
        <taxon>Discoba</taxon>
        <taxon>Euglenozoa</taxon>
        <taxon>Kinetoplastea</taxon>
        <taxon>Metakinetoplastina</taxon>
        <taxon>Trypanosomatida</taxon>
        <taxon>Trypanosomatidae</taxon>
        <taxon>Trypanosoma</taxon>
        <taxon>Herpetosoma</taxon>
    </lineage>
</organism>
<dbReference type="PROSITE" id="PS51421">
    <property type="entry name" value="RAS"/>
    <property type="match status" value="1"/>
</dbReference>
<dbReference type="SUPFAM" id="SSF52540">
    <property type="entry name" value="P-loop containing nucleoside triphosphate hydrolases"/>
    <property type="match status" value="1"/>
</dbReference>
<dbReference type="InterPro" id="IPR027417">
    <property type="entry name" value="P-loop_NTPase"/>
</dbReference>
<dbReference type="InterPro" id="IPR005225">
    <property type="entry name" value="Small_GTP-bd"/>
</dbReference>